<dbReference type="SUPFAM" id="SSF46689">
    <property type="entry name" value="Homeodomain-like"/>
    <property type="match status" value="1"/>
</dbReference>
<dbReference type="Proteomes" id="UP000253940">
    <property type="component" value="Chromosome"/>
</dbReference>
<keyword evidence="1 2" id="KW-0238">DNA-binding</keyword>
<dbReference type="RefSeq" id="WP_114900801.1">
    <property type="nucleotide sequence ID" value="NZ_CP031222.1"/>
</dbReference>
<dbReference type="AlphaFoldDB" id="A0A345PBS8"/>
<dbReference type="PANTHER" id="PTHR30055">
    <property type="entry name" value="HTH-TYPE TRANSCRIPTIONAL REGULATOR RUTR"/>
    <property type="match status" value="1"/>
</dbReference>
<dbReference type="Gene3D" id="1.10.357.10">
    <property type="entry name" value="Tetracycline Repressor, domain 2"/>
    <property type="match status" value="1"/>
</dbReference>
<dbReference type="InterPro" id="IPR009057">
    <property type="entry name" value="Homeodomain-like_sf"/>
</dbReference>
<evidence type="ECO:0000313" key="4">
    <source>
        <dbReference type="EMBL" id="AXI04737.1"/>
    </source>
</evidence>
<dbReference type="EMBL" id="CP031222">
    <property type="protein sequence ID" value="AXI04737.1"/>
    <property type="molecule type" value="Genomic_DNA"/>
</dbReference>
<accession>A0A345PBS8</accession>
<dbReference type="InterPro" id="IPR050109">
    <property type="entry name" value="HTH-type_TetR-like_transc_reg"/>
</dbReference>
<dbReference type="OrthoDB" id="63332at2"/>
<evidence type="ECO:0000313" key="5">
    <source>
        <dbReference type="Proteomes" id="UP000253940"/>
    </source>
</evidence>
<reference evidence="4 5" key="1">
    <citation type="submission" date="2018-07" db="EMBL/GenBank/DDBJ databases">
        <title>Genome sequencing of Moraxellaceae gen. HYN0046.</title>
        <authorList>
            <person name="Kim M."/>
            <person name="Yi H."/>
        </authorList>
    </citation>
    <scope>NUCLEOTIDE SEQUENCE [LARGE SCALE GENOMIC DNA]</scope>
    <source>
        <strain evidence="4 5">HYN0046</strain>
    </source>
</reference>
<sequence>MARPRSEDKRDAILNAAINVLAELGERAPTSKIAKLAGVAEGTLFTYFSSKEELLNQLYLLLKSELRQVMMLDFPTNSDFKTQMHHVWQSYVEWGVTNPLKRKVMTQLSTSEQITAESKQIGMQSFCDLTQSIQIQISNGVLRDYPPLFIGSILGALAEVTMNYMAQDPTQAERYRESGFEAFWHAVVEHETPALP</sequence>
<dbReference type="PANTHER" id="PTHR30055:SF222">
    <property type="entry name" value="REGULATORY PROTEIN"/>
    <property type="match status" value="1"/>
</dbReference>
<feature type="domain" description="HTH tetR-type" evidence="3">
    <location>
        <begin position="7"/>
        <end position="66"/>
    </location>
</feature>
<dbReference type="GO" id="GO:0003677">
    <property type="term" value="F:DNA binding"/>
    <property type="evidence" value="ECO:0007669"/>
    <property type="project" value="UniProtKB-UniRule"/>
</dbReference>
<dbReference type="KEGG" id="mbah:HYN46_15365"/>
<evidence type="ECO:0000256" key="1">
    <source>
        <dbReference type="ARBA" id="ARBA00023125"/>
    </source>
</evidence>
<gene>
    <name evidence="4" type="ORF">HYN46_15365</name>
</gene>
<organism evidence="4 5">
    <name type="scientific">Aquirhabdus parva</name>
    <dbReference type="NCBI Taxonomy" id="2283318"/>
    <lineage>
        <taxon>Bacteria</taxon>
        <taxon>Pseudomonadati</taxon>
        <taxon>Pseudomonadota</taxon>
        <taxon>Gammaproteobacteria</taxon>
        <taxon>Moraxellales</taxon>
        <taxon>Moraxellaceae</taxon>
        <taxon>Aquirhabdus</taxon>
    </lineage>
</organism>
<dbReference type="InterPro" id="IPR001647">
    <property type="entry name" value="HTH_TetR"/>
</dbReference>
<dbReference type="Pfam" id="PF00440">
    <property type="entry name" value="TetR_N"/>
    <property type="match status" value="1"/>
</dbReference>
<dbReference type="PROSITE" id="PS50977">
    <property type="entry name" value="HTH_TETR_2"/>
    <property type="match status" value="1"/>
</dbReference>
<dbReference type="PRINTS" id="PR00455">
    <property type="entry name" value="HTHTETR"/>
</dbReference>
<protein>
    <submittedName>
        <fullName evidence="4">TetR/AcrR family transcriptional regulator</fullName>
    </submittedName>
</protein>
<feature type="DNA-binding region" description="H-T-H motif" evidence="2">
    <location>
        <begin position="29"/>
        <end position="48"/>
    </location>
</feature>
<evidence type="ECO:0000259" key="3">
    <source>
        <dbReference type="PROSITE" id="PS50977"/>
    </source>
</evidence>
<name>A0A345PBS8_9GAMM</name>
<keyword evidence="5" id="KW-1185">Reference proteome</keyword>
<proteinExistence type="predicted"/>
<evidence type="ECO:0000256" key="2">
    <source>
        <dbReference type="PROSITE-ProRule" id="PRU00335"/>
    </source>
</evidence>